<protein>
    <submittedName>
        <fullName evidence="1">3606_t:CDS:1</fullName>
    </submittedName>
</protein>
<comment type="caution">
    <text evidence="1">The sequence shown here is derived from an EMBL/GenBank/DDBJ whole genome shotgun (WGS) entry which is preliminary data.</text>
</comment>
<organism evidence="1 2">
    <name type="scientific">Ambispora gerdemannii</name>
    <dbReference type="NCBI Taxonomy" id="144530"/>
    <lineage>
        <taxon>Eukaryota</taxon>
        <taxon>Fungi</taxon>
        <taxon>Fungi incertae sedis</taxon>
        <taxon>Mucoromycota</taxon>
        <taxon>Glomeromycotina</taxon>
        <taxon>Glomeromycetes</taxon>
        <taxon>Archaeosporales</taxon>
        <taxon>Ambisporaceae</taxon>
        <taxon>Ambispora</taxon>
    </lineage>
</organism>
<dbReference type="Proteomes" id="UP000789831">
    <property type="component" value="Unassembled WGS sequence"/>
</dbReference>
<name>A0A9N9B2H5_9GLOM</name>
<evidence type="ECO:0000313" key="1">
    <source>
        <dbReference type="EMBL" id="CAG8552600.1"/>
    </source>
</evidence>
<gene>
    <name evidence="1" type="ORF">AGERDE_LOCUS6742</name>
</gene>
<accession>A0A9N9B2H5</accession>
<proteinExistence type="predicted"/>
<dbReference type="AlphaFoldDB" id="A0A9N9B2H5"/>
<dbReference type="EMBL" id="CAJVPL010001100">
    <property type="protein sequence ID" value="CAG8552600.1"/>
    <property type="molecule type" value="Genomic_DNA"/>
</dbReference>
<sequence length="86" mass="9544">MDRNSSFVLRRLKNKRPVFDNNEPVWSLSESLNSIFIRGSESIPILNLDLRSGYGAFGITRSVSASTGYDMTKSVDASHPDFVSMG</sequence>
<reference evidence="1" key="1">
    <citation type="submission" date="2021-06" db="EMBL/GenBank/DDBJ databases">
        <authorList>
            <person name="Kallberg Y."/>
            <person name="Tangrot J."/>
            <person name="Rosling A."/>
        </authorList>
    </citation>
    <scope>NUCLEOTIDE SEQUENCE</scope>
    <source>
        <strain evidence="1">MT106</strain>
    </source>
</reference>
<keyword evidence="2" id="KW-1185">Reference proteome</keyword>
<evidence type="ECO:0000313" key="2">
    <source>
        <dbReference type="Proteomes" id="UP000789831"/>
    </source>
</evidence>